<dbReference type="SUPFAM" id="SSF53041">
    <property type="entry name" value="Resolvase-like"/>
    <property type="match status" value="1"/>
</dbReference>
<dbReference type="PROSITE" id="PS00398">
    <property type="entry name" value="RECOMBINASES_2"/>
    <property type="match status" value="1"/>
</dbReference>
<protein>
    <submittedName>
        <fullName evidence="9">Recombinase</fullName>
    </submittedName>
</protein>
<evidence type="ECO:0000313" key="9">
    <source>
        <dbReference type="EMBL" id="AIT08493.1"/>
    </source>
</evidence>
<gene>
    <name evidence="9" type="ORF">MC45_18415</name>
</gene>
<dbReference type="InterPro" id="IPR006120">
    <property type="entry name" value="Resolvase_HTH_dom"/>
</dbReference>
<dbReference type="SUPFAM" id="SSF46689">
    <property type="entry name" value="Homeodomain-like"/>
    <property type="match status" value="1"/>
</dbReference>
<evidence type="ECO:0000259" key="8">
    <source>
        <dbReference type="PROSITE" id="PS51736"/>
    </source>
</evidence>
<keyword evidence="4" id="KW-0238">DNA-binding</keyword>
<evidence type="ECO:0000256" key="6">
    <source>
        <dbReference type="PIRSR" id="PIRSR606118-50"/>
    </source>
</evidence>
<keyword evidence="9" id="KW-0614">Plasmid</keyword>
<organism evidence="9 10">
    <name type="scientific">Sphingomonas taxi</name>
    <dbReference type="NCBI Taxonomy" id="1549858"/>
    <lineage>
        <taxon>Bacteria</taxon>
        <taxon>Pseudomonadati</taxon>
        <taxon>Pseudomonadota</taxon>
        <taxon>Alphaproteobacteria</taxon>
        <taxon>Sphingomonadales</taxon>
        <taxon>Sphingomonadaceae</taxon>
        <taxon>Sphingomonas</taxon>
    </lineage>
</organism>
<dbReference type="GO" id="GO:0015074">
    <property type="term" value="P:DNA integration"/>
    <property type="evidence" value="ECO:0007669"/>
    <property type="project" value="UniProtKB-KW"/>
</dbReference>
<dbReference type="FunFam" id="3.40.50.1390:FF:000001">
    <property type="entry name" value="DNA recombinase"/>
    <property type="match status" value="1"/>
</dbReference>
<evidence type="ECO:0000256" key="3">
    <source>
        <dbReference type="ARBA" id="ARBA00023100"/>
    </source>
</evidence>
<accession>A0A097ELS6</accession>
<dbReference type="PANTHER" id="PTHR30461:SF2">
    <property type="entry name" value="SERINE RECOMBINASE PINE-RELATED"/>
    <property type="match status" value="1"/>
</dbReference>
<keyword evidence="10" id="KW-1185">Reference proteome</keyword>
<reference evidence="9 10" key="1">
    <citation type="submission" date="2014-09" db="EMBL/GenBank/DDBJ databases">
        <title>Using Illumina technology Improving SMRT sequencing Genome Assembly by RASTools.</title>
        <authorList>
            <person name="Zhou Y."/>
            <person name="Ma T."/>
            <person name="Liu T."/>
        </authorList>
    </citation>
    <scope>NUCLEOTIDE SEQUENCE [LARGE SCALE GENOMIC DNA]</scope>
    <source>
        <strain evidence="9 10">ATCC 55669</strain>
        <plasmid evidence="10">Plasmid STP2</plasmid>
    </source>
</reference>
<dbReference type="Gene3D" id="1.10.10.60">
    <property type="entry name" value="Homeodomain-like"/>
    <property type="match status" value="1"/>
</dbReference>
<feature type="domain" description="Resolvase/invertase-type recombinase catalytic" evidence="8">
    <location>
        <begin position="1"/>
        <end position="134"/>
    </location>
</feature>
<dbReference type="InterPro" id="IPR006118">
    <property type="entry name" value="Recombinase_CS"/>
</dbReference>
<dbReference type="InterPro" id="IPR050639">
    <property type="entry name" value="SSR_resolvase"/>
</dbReference>
<geneLocation type="plasmid" evidence="9 10">
    <name>STP2</name>
</geneLocation>
<evidence type="ECO:0000256" key="2">
    <source>
        <dbReference type="ARBA" id="ARBA00022908"/>
    </source>
</evidence>
<evidence type="ECO:0000256" key="1">
    <source>
        <dbReference type="ARBA" id="ARBA00009913"/>
    </source>
</evidence>
<dbReference type="InterPro" id="IPR009057">
    <property type="entry name" value="Homeodomain-like_sf"/>
</dbReference>
<dbReference type="AlphaFoldDB" id="A0A097ELS6"/>
<dbReference type="InterPro" id="IPR036162">
    <property type="entry name" value="Resolvase-like_N_sf"/>
</dbReference>
<keyword evidence="5" id="KW-0233">DNA recombination</keyword>
<dbReference type="HOGENOM" id="CLU_010686_8_0_5"/>
<sequence>MLVGYARVSTRDQNPASQIEALKAIGCDRVFVEKLSGANRDRPELKAALDYMRAGDTLVVWKLDRLARSVRQLVETAADLASREIGLRVLTQQIDTTSAGGRLIFHVFAAVAEFERELMLERTHAGLASARAANRRGGRPKALDEAQIRRAKAMLADPMITVEEVAQQLGTASSTLYRHIPGGRSAVMSETA</sequence>
<evidence type="ECO:0000256" key="5">
    <source>
        <dbReference type="ARBA" id="ARBA00023172"/>
    </source>
</evidence>
<dbReference type="PROSITE" id="PS51736">
    <property type="entry name" value="RECOMBINASES_3"/>
    <property type="match status" value="1"/>
</dbReference>
<comment type="similarity">
    <text evidence="1">Belongs to the site-specific recombinase resolvase family.</text>
</comment>
<dbReference type="PANTHER" id="PTHR30461">
    <property type="entry name" value="DNA-INVERTASE FROM LAMBDOID PROPHAGE"/>
    <property type="match status" value="1"/>
</dbReference>
<dbReference type="KEGG" id="stax:MC45_18415"/>
<dbReference type="CDD" id="cd03768">
    <property type="entry name" value="SR_ResInv"/>
    <property type="match status" value="1"/>
</dbReference>
<dbReference type="SMART" id="SM00857">
    <property type="entry name" value="Resolvase"/>
    <property type="match status" value="1"/>
</dbReference>
<dbReference type="eggNOG" id="COG1961">
    <property type="taxonomic scope" value="Bacteria"/>
</dbReference>
<dbReference type="Proteomes" id="UP000033200">
    <property type="component" value="Plasmid STP2"/>
</dbReference>
<dbReference type="InterPro" id="IPR006119">
    <property type="entry name" value="Resolv_N"/>
</dbReference>
<dbReference type="GO" id="GO:0003677">
    <property type="term" value="F:DNA binding"/>
    <property type="evidence" value="ECO:0007669"/>
    <property type="project" value="UniProtKB-KW"/>
</dbReference>
<dbReference type="Gene3D" id="3.40.50.1390">
    <property type="entry name" value="Resolvase, N-terminal catalytic domain"/>
    <property type="match status" value="1"/>
</dbReference>
<dbReference type="RefSeq" id="WP_041394284.1">
    <property type="nucleotide sequence ID" value="NZ_CP009573.1"/>
</dbReference>
<keyword evidence="3" id="KW-0230">DNA invertase</keyword>
<dbReference type="Pfam" id="PF02796">
    <property type="entry name" value="HTH_7"/>
    <property type="match status" value="1"/>
</dbReference>
<dbReference type="EMBL" id="CP009573">
    <property type="protein sequence ID" value="AIT08493.1"/>
    <property type="molecule type" value="Genomic_DNA"/>
</dbReference>
<dbReference type="GO" id="GO:0000150">
    <property type="term" value="F:DNA strand exchange activity"/>
    <property type="evidence" value="ECO:0007669"/>
    <property type="project" value="UniProtKB-KW"/>
</dbReference>
<dbReference type="Pfam" id="PF00239">
    <property type="entry name" value="Resolvase"/>
    <property type="match status" value="1"/>
</dbReference>
<feature type="active site" description="O-(5'-phospho-DNA)-serine intermediate" evidence="6 7">
    <location>
        <position position="9"/>
    </location>
</feature>
<dbReference type="PROSITE" id="PS00397">
    <property type="entry name" value="RECOMBINASES_1"/>
    <property type="match status" value="1"/>
</dbReference>
<evidence type="ECO:0000313" key="10">
    <source>
        <dbReference type="Proteomes" id="UP000033200"/>
    </source>
</evidence>
<dbReference type="CDD" id="cd00569">
    <property type="entry name" value="HTH_Hin_like"/>
    <property type="match status" value="1"/>
</dbReference>
<keyword evidence="2" id="KW-0229">DNA integration</keyword>
<evidence type="ECO:0000256" key="4">
    <source>
        <dbReference type="ARBA" id="ARBA00023125"/>
    </source>
</evidence>
<evidence type="ECO:0000256" key="7">
    <source>
        <dbReference type="PROSITE-ProRule" id="PRU10137"/>
    </source>
</evidence>
<name>A0A097ELS6_9SPHN</name>
<proteinExistence type="inferred from homology"/>